<dbReference type="SUPFAM" id="SSF100985">
    <property type="entry name" value="Sporulation inhibitor Sda"/>
    <property type="match status" value="1"/>
</dbReference>
<keyword evidence="2" id="KW-1185">Reference proteome</keyword>
<evidence type="ECO:0000313" key="1">
    <source>
        <dbReference type="EMBL" id="AYC30333.1"/>
    </source>
</evidence>
<dbReference type="KEGG" id="paek:D3873_10920"/>
<evidence type="ECO:0000313" key="2">
    <source>
        <dbReference type="Proteomes" id="UP000265725"/>
    </source>
</evidence>
<dbReference type="RefSeq" id="WP_119884050.1">
    <property type="nucleotide sequence ID" value="NZ_CP032418.1"/>
</dbReference>
<gene>
    <name evidence="1" type="ORF">D3873_10920</name>
</gene>
<accession>A0A385YXM8</accession>
<dbReference type="InterPro" id="IPR015064">
    <property type="entry name" value="Sda"/>
</dbReference>
<sequence length="47" mass="5610">MKNLPLTNRLLFLTYVKAKRLSLEKSFLQSLRNEIASRKIVIHLKRK</sequence>
<dbReference type="Proteomes" id="UP000265725">
    <property type="component" value="Chromosome"/>
</dbReference>
<proteinExistence type="predicted"/>
<organism evidence="1 2">
    <name type="scientific">Paenisporosarcina cavernae</name>
    <dbReference type="NCBI Taxonomy" id="2320858"/>
    <lineage>
        <taxon>Bacteria</taxon>
        <taxon>Bacillati</taxon>
        <taxon>Bacillota</taxon>
        <taxon>Bacilli</taxon>
        <taxon>Bacillales</taxon>
        <taxon>Caryophanaceae</taxon>
        <taxon>Paenisporosarcina</taxon>
    </lineage>
</organism>
<protein>
    <submittedName>
        <fullName evidence="1">Sporulation histidine kinase inhibitor Sda</fullName>
    </submittedName>
</protein>
<dbReference type="EMBL" id="CP032418">
    <property type="protein sequence ID" value="AYC30333.1"/>
    <property type="molecule type" value="Genomic_DNA"/>
</dbReference>
<name>A0A385YXM8_9BACL</name>
<reference evidence="2" key="1">
    <citation type="submission" date="2018-09" db="EMBL/GenBank/DDBJ databases">
        <authorList>
            <person name="Zhu H."/>
        </authorList>
    </citation>
    <scope>NUCLEOTIDE SEQUENCE [LARGE SCALE GENOMIC DNA]</scope>
    <source>
        <strain evidence="2">K2R23-3</strain>
    </source>
</reference>
<dbReference type="InterPro" id="IPR036916">
    <property type="entry name" value="Sda_sf"/>
</dbReference>
<dbReference type="Pfam" id="PF08970">
    <property type="entry name" value="Sda"/>
    <property type="match status" value="1"/>
</dbReference>
<dbReference type="Gene3D" id="1.10.287.1100">
    <property type="entry name" value="Sporulation inhibitor A"/>
    <property type="match status" value="1"/>
</dbReference>
<dbReference type="AlphaFoldDB" id="A0A385YXM8"/>